<gene>
    <name evidence="1" type="ORF">Metlim_0822</name>
</gene>
<dbReference type="Proteomes" id="UP000005741">
    <property type="component" value="Chromosome"/>
</dbReference>
<sequence length="329" mass="37737">MNLSDFSGSAAVKSLAGGGGEYPPLRPKILSVSRTTDIPAFYPEWFISRLNAGYSVKVNPYNRRRRRIVYDDAGLIVFWSKNPSPLIPYLREIDRKGLRYYFQFTLNDYDREGFERNVPPLSERIETFKMLSEVCGPEKVIWRFDPLILSDTISVETLTGRIESIGEEIHPYTEKLVFSFIDLYKTVERNIKNSGIKAAKPVREFSYDEVIEISEEIGRFAGKWGIKCATCGEDYELRDFGIDKNRCVDPDLISRICADDPDMVRYLARHAKKDKGQRPACGCIESADVGCYNTCPHLCAYCYANRFPEKVKVNYRAFRKNPDSETLCL</sequence>
<keyword evidence="2" id="KW-1185">Reference proteome</keyword>
<dbReference type="OrthoDB" id="53148at2157"/>
<evidence type="ECO:0008006" key="3">
    <source>
        <dbReference type="Google" id="ProtNLM"/>
    </source>
</evidence>
<reference evidence="1 2" key="1">
    <citation type="submission" date="2011-10" db="EMBL/GenBank/DDBJ databases">
        <title>The Improved High-Quality Draft genome of Methanoplanus limicola DSM 2279.</title>
        <authorList>
            <consortium name="US DOE Joint Genome Institute (JGI-PGF)"/>
            <person name="Lucas S."/>
            <person name="Copeland A."/>
            <person name="Lapidus A."/>
            <person name="Glavina del Rio T."/>
            <person name="Dalin E."/>
            <person name="Tice H."/>
            <person name="Bruce D."/>
            <person name="Goodwin L."/>
            <person name="Pitluck S."/>
            <person name="Peters L."/>
            <person name="Mikhailova N."/>
            <person name="Lu M."/>
            <person name="Kyrpides N."/>
            <person name="Mavromatis K."/>
            <person name="Ivanova N."/>
            <person name="Markowitz V."/>
            <person name="Cheng J.-F."/>
            <person name="Hugenholtz P."/>
            <person name="Woyke T."/>
            <person name="Wu D."/>
            <person name="Wirth R."/>
            <person name="Brambilla E.-M."/>
            <person name="Klenk H.-P."/>
            <person name="Eisen J.A."/>
        </authorList>
    </citation>
    <scope>NUCLEOTIDE SEQUENCE [LARGE SCALE GENOMIC DNA]</scope>
    <source>
        <strain evidence="1 2">DSM 2279</strain>
    </source>
</reference>
<dbReference type="Pfam" id="PF08902">
    <property type="entry name" value="DUF1848"/>
    <property type="match status" value="1"/>
</dbReference>
<dbReference type="RefSeq" id="WP_004076658.1">
    <property type="nucleotide sequence ID" value="NZ_CM001436.1"/>
</dbReference>
<name>H1YX21_9EURY</name>
<organism evidence="1 2">
    <name type="scientific">Methanoplanus limicola DSM 2279</name>
    <dbReference type="NCBI Taxonomy" id="937775"/>
    <lineage>
        <taxon>Archaea</taxon>
        <taxon>Methanobacteriati</taxon>
        <taxon>Methanobacteriota</taxon>
        <taxon>Stenosarchaea group</taxon>
        <taxon>Methanomicrobia</taxon>
        <taxon>Methanomicrobiales</taxon>
        <taxon>Methanomicrobiaceae</taxon>
        <taxon>Methanoplanus</taxon>
    </lineage>
</organism>
<dbReference type="PATRIC" id="fig|937775.9.peg.953"/>
<evidence type="ECO:0000313" key="1">
    <source>
        <dbReference type="EMBL" id="EHQ34944.1"/>
    </source>
</evidence>
<evidence type="ECO:0000313" key="2">
    <source>
        <dbReference type="Proteomes" id="UP000005741"/>
    </source>
</evidence>
<dbReference type="EMBL" id="CM001436">
    <property type="protein sequence ID" value="EHQ34944.1"/>
    <property type="molecule type" value="Genomic_DNA"/>
</dbReference>
<dbReference type="HOGENOM" id="CLU_069130_0_0_2"/>
<dbReference type="STRING" id="937775.Metlim_0822"/>
<proteinExistence type="predicted"/>
<dbReference type="AlphaFoldDB" id="H1YX21"/>
<dbReference type="InParanoid" id="H1YX21"/>
<protein>
    <recommendedName>
        <fullName evidence="3">DUF1848 domain-containing protein</fullName>
    </recommendedName>
</protein>
<accession>H1YX21</accession>
<dbReference type="InterPro" id="IPR014998">
    <property type="entry name" value="DUF1848"/>
</dbReference>